<name>M7BLD4_CHEMY</name>
<dbReference type="InterPro" id="IPR011989">
    <property type="entry name" value="ARM-like"/>
</dbReference>
<dbReference type="GO" id="GO:0007288">
    <property type="term" value="P:sperm axoneme assembly"/>
    <property type="evidence" value="ECO:0007669"/>
    <property type="project" value="TreeGrafter"/>
</dbReference>
<evidence type="ECO:0000313" key="3">
    <source>
        <dbReference type="Proteomes" id="UP000031443"/>
    </source>
</evidence>
<evidence type="ECO:0000313" key="2">
    <source>
        <dbReference type="EMBL" id="EMP38034.1"/>
    </source>
</evidence>
<feature type="region of interest" description="Disordered" evidence="1">
    <location>
        <begin position="1"/>
        <end position="120"/>
    </location>
</feature>
<sequence>MHSSKNKNVEKPEPFYRPSVPKQKTSAEIINEARNALRTLRTQRPFTPREDQRKLFGSASSRTPENRPPSTFSLHASSFESGESRLVSGTRLSPLDHKPKLLSSPIKDEDSSISFPKPPVDPMEVRKVSSARARLYRTASQGNLISDKIFLPDENKEGVNSEEPATMDDLSRRSNKSCFAELSPHSNFKDDGIPLIYNEHNTAEEQDFLKGAVATSTLQFRSGSCVTLRPCLHYPPDLSIPDHSAIDSGTPPRRETEAESTGEWRLSIPCCEDANDQIKNGDKASSNPSSSGWNKSGSKTGSENDSRVNETEEEENYWNVRIVPIMYELENEENIENLYLACTSLHQALEEGNMFGKRFKRRSALLKILYKLVDIGSDPLGLKLARMILALKVSGKNLLNVCKLVFKISRNEKNDSLIQNDGLLDSLLEILRFEDLQTNSEAFLYCLGAIKFISGNAVLLNELVNKGAVEILVQFMKQINNIKENDTRFSNLGHLLVQVTATLRNLVDLPLSRCQLLCSGAVSELWVVLEQRMNDKDICTNIVRIFRRNKSISERAPRRLRNSSSREVEAKSTRERQRSTCRRPHRQSYLERQWSTVPPFKLPYLSHVLVELQLWASGPSLFENYCFRHMTGLEYVVLKDTIQTVSPAGVTYLRVVQDLVVRVVFILGNLTAKNNQAREQFFKEKGSADTLISLFQTYNELDLNAKKKQHEEEENKSKQKHPSEIEDVLIKLIRVLANLSIHPSVGAVLAANHRIVALLVTVLEYKSIDDCEELVINATATINNLSYYKGRNSVIEHKKLHIAELLLKLLMSSNMDGILEAVRVFGNLSQYSEICDFIIQRKVYKFMIALLDAKHQDVCFSACGVLLNLTVDKNKRAVLKEDGGIKKLVDCLRDFGPTDWQLACLICKTLWNYSENITSPASCFEEEDINTLLVLLASFLDEELALDYDFDRDLRDYHKLYWETEFKPVAQKLFSRIQSPHSFLQPITMTSF</sequence>
<dbReference type="InterPro" id="IPR000225">
    <property type="entry name" value="Armadillo"/>
</dbReference>
<dbReference type="Proteomes" id="UP000031443">
    <property type="component" value="Unassembled WGS sequence"/>
</dbReference>
<proteinExistence type="predicted"/>
<dbReference type="InterPro" id="IPR016024">
    <property type="entry name" value="ARM-type_fold"/>
</dbReference>
<dbReference type="eggNOG" id="KOG1048">
    <property type="taxonomic scope" value="Eukaryota"/>
</dbReference>
<dbReference type="AlphaFoldDB" id="M7BLD4"/>
<accession>M7BLD4</accession>
<feature type="compositionally biased region" description="Basic and acidic residues" evidence="1">
    <location>
        <begin position="564"/>
        <end position="578"/>
    </location>
</feature>
<feature type="compositionally biased region" description="Low complexity" evidence="1">
    <location>
        <begin position="285"/>
        <end position="301"/>
    </location>
</feature>
<dbReference type="InterPro" id="IPR038905">
    <property type="entry name" value="ARMC2"/>
</dbReference>
<organism evidence="2 3">
    <name type="scientific">Chelonia mydas</name>
    <name type="common">Green sea-turtle</name>
    <name type="synonym">Chelonia agassizi</name>
    <dbReference type="NCBI Taxonomy" id="8469"/>
    <lineage>
        <taxon>Eukaryota</taxon>
        <taxon>Metazoa</taxon>
        <taxon>Chordata</taxon>
        <taxon>Craniata</taxon>
        <taxon>Vertebrata</taxon>
        <taxon>Euteleostomi</taxon>
        <taxon>Archelosauria</taxon>
        <taxon>Testudinata</taxon>
        <taxon>Testudines</taxon>
        <taxon>Cryptodira</taxon>
        <taxon>Durocryptodira</taxon>
        <taxon>Americhelydia</taxon>
        <taxon>Chelonioidea</taxon>
        <taxon>Cheloniidae</taxon>
        <taxon>Chelonia</taxon>
    </lineage>
</organism>
<reference evidence="3" key="1">
    <citation type="journal article" date="2013" name="Nat. Genet.">
        <title>The draft genomes of soft-shell turtle and green sea turtle yield insights into the development and evolution of the turtle-specific body plan.</title>
        <authorList>
            <person name="Wang Z."/>
            <person name="Pascual-Anaya J."/>
            <person name="Zadissa A."/>
            <person name="Li W."/>
            <person name="Niimura Y."/>
            <person name="Huang Z."/>
            <person name="Li C."/>
            <person name="White S."/>
            <person name="Xiong Z."/>
            <person name="Fang D."/>
            <person name="Wang B."/>
            <person name="Ming Y."/>
            <person name="Chen Y."/>
            <person name="Zheng Y."/>
            <person name="Kuraku S."/>
            <person name="Pignatelli M."/>
            <person name="Herrero J."/>
            <person name="Beal K."/>
            <person name="Nozawa M."/>
            <person name="Li Q."/>
            <person name="Wang J."/>
            <person name="Zhang H."/>
            <person name="Yu L."/>
            <person name="Shigenobu S."/>
            <person name="Wang J."/>
            <person name="Liu J."/>
            <person name="Flicek P."/>
            <person name="Searle S."/>
            <person name="Wang J."/>
            <person name="Kuratani S."/>
            <person name="Yin Y."/>
            <person name="Aken B."/>
            <person name="Zhang G."/>
            <person name="Irie N."/>
        </authorList>
    </citation>
    <scope>NUCLEOTIDE SEQUENCE [LARGE SCALE GENOMIC DNA]</scope>
</reference>
<dbReference type="SUPFAM" id="SSF48371">
    <property type="entry name" value="ARM repeat"/>
    <property type="match status" value="1"/>
</dbReference>
<dbReference type="SMART" id="SM00185">
    <property type="entry name" value="ARM"/>
    <property type="match status" value="6"/>
</dbReference>
<dbReference type="Gene3D" id="1.25.10.10">
    <property type="entry name" value="Leucine-rich Repeat Variant"/>
    <property type="match status" value="2"/>
</dbReference>
<protein>
    <submittedName>
        <fullName evidence="2">Armadillo repeat-containing protein 2</fullName>
    </submittedName>
</protein>
<keyword evidence="3" id="KW-1185">Reference proteome</keyword>
<dbReference type="EMBL" id="KB520915">
    <property type="protein sequence ID" value="EMP38034.1"/>
    <property type="molecule type" value="Genomic_DNA"/>
</dbReference>
<dbReference type="STRING" id="8469.M7BLD4"/>
<feature type="region of interest" description="Disordered" evidence="1">
    <location>
        <begin position="556"/>
        <end position="582"/>
    </location>
</feature>
<gene>
    <name evidence="2" type="ORF">UY3_04793</name>
</gene>
<evidence type="ECO:0000256" key="1">
    <source>
        <dbReference type="SAM" id="MobiDB-lite"/>
    </source>
</evidence>
<dbReference type="PANTHER" id="PTHR21356">
    <property type="entry name" value="ARMADILLO REPEAT CONTAINING 2"/>
    <property type="match status" value="1"/>
</dbReference>
<dbReference type="PANTHER" id="PTHR21356:SF1">
    <property type="entry name" value="ARMADILLO REPEAT-CONTAINING PROTEIN 2"/>
    <property type="match status" value="1"/>
</dbReference>
<feature type="region of interest" description="Disordered" evidence="1">
    <location>
        <begin position="277"/>
        <end position="313"/>
    </location>
</feature>
<feature type="compositionally biased region" description="Polar residues" evidence="1">
    <location>
        <begin position="58"/>
        <end position="81"/>
    </location>
</feature>
<feature type="region of interest" description="Disordered" evidence="1">
    <location>
        <begin position="239"/>
        <end position="262"/>
    </location>
</feature>